<keyword evidence="2" id="KW-0436">Ligase</keyword>
<dbReference type="GO" id="GO:0006631">
    <property type="term" value="P:fatty acid metabolic process"/>
    <property type="evidence" value="ECO:0007669"/>
    <property type="project" value="TreeGrafter"/>
</dbReference>
<dbReference type="EMBL" id="SEYY01001124">
    <property type="protein sequence ID" value="KAB7505740.1"/>
    <property type="molecule type" value="Genomic_DNA"/>
</dbReference>
<evidence type="ECO:0000256" key="2">
    <source>
        <dbReference type="ARBA" id="ARBA00022598"/>
    </source>
</evidence>
<dbReference type="Gene3D" id="3.30.300.30">
    <property type="match status" value="1"/>
</dbReference>
<comment type="catalytic activity">
    <reaction evidence="5">
        <text>octanoate + ATP + CoA = octanoyl-CoA + AMP + diphosphate</text>
        <dbReference type="Rhea" id="RHEA:33631"/>
        <dbReference type="ChEBI" id="CHEBI:25646"/>
        <dbReference type="ChEBI" id="CHEBI:30616"/>
        <dbReference type="ChEBI" id="CHEBI:33019"/>
        <dbReference type="ChEBI" id="CHEBI:57287"/>
        <dbReference type="ChEBI" id="CHEBI:57386"/>
        <dbReference type="ChEBI" id="CHEBI:456215"/>
    </reaction>
</comment>
<dbReference type="GO" id="GO:0031956">
    <property type="term" value="F:medium-chain fatty acid-CoA ligase activity"/>
    <property type="evidence" value="ECO:0007669"/>
    <property type="project" value="UniProtKB-EC"/>
</dbReference>
<evidence type="ECO:0000256" key="5">
    <source>
        <dbReference type="ARBA" id="ARBA00047319"/>
    </source>
</evidence>
<evidence type="ECO:0000313" key="9">
    <source>
        <dbReference type="EMBL" id="KAB7505740.1"/>
    </source>
</evidence>
<evidence type="ECO:0000256" key="4">
    <source>
        <dbReference type="ARBA" id="ARBA00039638"/>
    </source>
</evidence>
<dbReference type="InterPro" id="IPR000873">
    <property type="entry name" value="AMP-dep_synth/lig_dom"/>
</dbReference>
<feature type="domain" description="AMP-binding enzyme C-terminal" evidence="8">
    <location>
        <begin position="460"/>
        <end position="535"/>
    </location>
</feature>
<evidence type="ECO:0000259" key="8">
    <source>
        <dbReference type="Pfam" id="PF13193"/>
    </source>
</evidence>
<dbReference type="OrthoDB" id="10253115at2759"/>
<feature type="domain" description="AMP-dependent synthetase/ligase" evidence="7">
    <location>
        <begin position="244"/>
        <end position="409"/>
    </location>
</feature>
<protein>
    <recommendedName>
        <fullName evidence="4">Medium-chain acyl-CoA ligase ACSF2, mitochondrial</fullName>
    </recommendedName>
</protein>
<dbReference type="FunFam" id="3.30.300.30:FF:000008">
    <property type="entry name" value="2,3-dihydroxybenzoate-AMP ligase"/>
    <property type="match status" value="1"/>
</dbReference>
<accession>A0A5N5TJA3</accession>
<sequence>MKILIRSGKFGANYFAHTFRKLINPNKHHAIPLYISIQRKSTGKEWSYAMGPSDVPLLGLTIGKALDQAAESFGDTEAVVSVHQSIRRTFSEVKEEGFQRGDRIGIWGPNSYEWYLTVFAAAKAGLILVNINPAYRPGELKYCLNKVSVKGIVCASKFKSSDYYKMLNEIAPELPSCLPGQLNSKDIPNLKTVIMMGSDSSSGTYSFESTLEMARSEDFNKLDKLQDQVQFDDPCNIQFTSPLRICLPVPLYHCFGCVVGMLSGTLHGCTMVFPNDGFDPKAIVKSFEDERLNSCYGTPTMFVDILKEYRNNPVNVDTLSCGIMTGAPCPEELITALAKEMNMKDILIVYGMTETSPVSFQSSPNDSLRIRSQTIGYPGDHVEKIMKSLKGASPGELLIRGYCNFLGYWGDEEKTRETVGRDRWLRTGDLATMNEDGYGSIIGRIKDMIIRGGENLYPAELENFFMSHPDIIEAQVFGVPDERMGEEAVLWVRTVPGSKLSEEEIRSWCKGKIAHFKIPRYIRQKSEFPVTVTGKVQKFKMREIEIQNLGLKKS</sequence>
<dbReference type="PANTHER" id="PTHR43201:SF5">
    <property type="entry name" value="MEDIUM-CHAIN ACYL-COA LIGASE ACSF2, MITOCHONDRIAL"/>
    <property type="match status" value="1"/>
</dbReference>
<evidence type="ECO:0000256" key="3">
    <source>
        <dbReference type="ARBA" id="ARBA00037247"/>
    </source>
</evidence>
<feature type="domain" description="AMP-dependent synthetase/ligase" evidence="7">
    <location>
        <begin position="95"/>
        <end position="241"/>
    </location>
</feature>
<organism evidence="9 10">
    <name type="scientific">Armadillidium nasatum</name>
    <dbReference type="NCBI Taxonomy" id="96803"/>
    <lineage>
        <taxon>Eukaryota</taxon>
        <taxon>Metazoa</taxon>
        <taxon>Ecdysozoa</taxon>
        <taxon>Arthropoda</taxon>
        <taxon>Crustacea</taxon>
        <taxon>Multicrustacea</taxon>
        <taxon>Malacostraca</taxon>
        <taxon>Eumalacostraca</taxon>
        <taxon>Peracarida</taxon>
        <taxon>Isopoda</taxon>
        <taxon>Oniscidea</taxon>
        <taxon>Crinocheta</taxon>
        <taxon>Armadillidiidae</taxon>
        <taxon>Armadillidium</taxon>
    </lineage>
</organism>
<evidence type="ECO:0000256" key="6">
    <source>
        <dbReference type="ARBA" id="ARBA00048277"/>
    </source>
</evidence>
<dbReference type="Gene3D" id="2.30.38.10">
    <property type="entry name" value="Luciferase, Domain 3"/>
    <property type="match status" value="1"/>
</dbReference>
<comment type="function">
    <text evidence="3">Acyl-CoA synthases catalyze the initial reaction in fatty acid metabolism, by forming a thioester with CoA. Has some preference toward medium-chain substrates. Plays a role in adipocyte differentiation.</text>
</comment>
<evidence type="ECO:0000259" key="7">
    <source>
        <dbReference type="Pfam" id="PF00501"/>
    </source>
</evidence>
<dbReference type="PANTHER" id="PTHR43201">
    <property type="entry name" value="ACYL-COA SYNTHETASE"/>
    <property type="match status" value="1"/>
</dbReference>
<dbReference type="AlphaFoldDB" id="A0A5N5TJA3"/>
<dbReference type="Pfam" id="PF13193">
    <property type="entry name" value="AMP-binding_C"/>
    <property type="match status" value="1"/>
</dbReference>
<keyword evidence="10" id="KW-1185">Reference proteome</keyword>
<dbReference type="InterPro" id="IPR025110">
    <property type="entry name" value="AMP-bd_C"/>
</dbReference>
<evidence type="ECO:0000313" key="10">
    <source>
        <dbReference type="Proteomes" id="UP000326759"/>
    </source>
</evidence>
<comment type="catalytic activity">
    <reaction evidence="6">
        <text>a medium-chain fatty acid + ATP + CoA = a medium-chain fatty acyl-CoA + AMP + diphosphate</text>
        <dbReference type="Rhea" id="RHEA:48340"/>
        <dbReference type="ChEBI" id="CHEBI:30616"/>
        <dbReference type="ChEBI" id="CHEBI:33019"/>
        <dbReference type="ChEBI" id="CHEBI:57287"/>
        <dbReference type="ChEBI" id="CHEBI:59558"/>
        <dbReference type="ChEBI" id="CHEBI:90546"/>
        <dbReference type="ChEBI" id="CHEBI:456215"/>
        <dbReference type="EC" id="6.2.1.2"/>
    </reaction>
</comment>
<dbReference type="SUPFAM" id="SSF56801">
    <property type="entry name" value="Acetyl-CoA synthetase-like"/>
    <property type="match status" value="1"/>
</dbReference>
<dbReference type="Gene3D" id="3.40.50.980">
    <property type="match status" value="2"/>
</dbReference>
<comment type="caution">
    <text evidence="9">The sequence shown here is derived from an EMBL/GenBank/DDBJ whole genome shotgun (WGS) entry which is preliminary data.</text>
</comment>
<dbReference type="InterPro" id="IPR045851">
    <property type="entry name" value="AMP-bd_C_sf"/>
</dbReference>
<reference evidence="9 10" key="1">
    <citation type="journal article" date="2019" name="PLoS Biol.">
        <title>Sex chromosomes control vertical transmission of feminizing Wolbachia symbionts in an isopod.</title>
        <authorList>
            <person name="Becking T."/>
            <person name="Chebbi M.A."/>
            <person name="Giraud I."/>
            <person name="Moumen B."/>
            <person name="Laverre T."/>
            <person name="Caubet Y."/>
            <person name="Peccoud J."/>
            <person name="Gilbert C."/>
            <person name="Cordaux R."/>
        </authorList>
    </citation>
    <scope>NUCLEOTIDE SEQUENCE [LARGE SCALE GENOMIC DNA]</scope>
    <source>
        <strain evidence="9">ANa2</strain>
        <tissue evidence="9">Whole body excluding digestive tract and cuticle</tissue>
    </source>
</reference>
<gene>
    <name evidence="9" type="primary">Acsf2_3</name>
    <name evidence="9" type="ORF">Anas_01292</name>
</gene>
<name>A0A5N5TJA3_9CRUS</name>
<dbReference type="Pfam" id="PF00501">
    <property type="entry name" value="AMP-binding"/>
    <property type="match status" value="2"/>
</dbReference>
<proteinExistence type="inferred from homology"/>
<dbReference type="Proteomes" id="UP000326759">
    <property type="component" value="Unassembled WGS sequence"/>
</dbReference>
<comment type="similarity">
    <text evidence="1">Belongs to the ATP-dependent AMP-binding enzyme family.</text>
</comment>
<evidence type="ECO:0000256" key="1">
    <source>
        <dbReference type="ARBA" id="ARBA00006432"/>
    </source>
</evidence>